<dbReference type="PANTHER" id="PTHR24096">
    <property type="entry name" value="LONG-CHAIN-FATTY-ACID--COA LIGASE"/>
    <property type="match status" value="1"/>
</dbReference>
<dbReference type="CDD" id="cd05911">
    <property type="entry name" value="Firefly_Luc_like"/>
    <property type="match status" value="1"/>
</dbReference>
<sequence>MPYKSRWRLSPPDTSIPSFMFGSPTATIDSQKELIVDAKRPDTHYLTLHSYREWAKRLATGLKRAGLTEGDRVMLFSGNSIFNPVIAMAILMAGGIYNSANPAYTPRELAHQLKDADPSFILAAENCIERAMEAARVVGLDEKRIFLYTDVSPHYEAHIPHPAVQYQHWSTLLAEHDVARGFVWKELHSPDLASQTAILLYSSGTTGLPKGVELSHRSVIANMLQLKQIQLSDTSVAARRSLCVVPLYHALGLMYYSFTAPKCGIQTFLMERYNLSDMLDHIQSFKITELLLVPPILVAMAKHPSVRDGSCDISSVRKVVAGAAPIGMEVTQQFEELFKGEVKVRQAWGMSEAPAITLCWDERESLGPSSISIGELVPGAEAMLVKDNGEEETRPGERGEFWIRSPNMMKGYWRNSNATAETITRDGWMKTGDIAYRDEAGKWYMVDRKKELIKVRGAQVAPAELEALLLEHQQIVDAAVIGVKTATDDEDPRAYVVLKPGASITAGDVVDYVKNRVSKIKWLTGGVAFVDSIPKNPSGKILRRQLRERAAREASGKL</sequence>
<evidence type="ECO:0008006" key="7">
    <source>
        <dbReference type="Google" id="ProtNLM"/>
    </source>
</evidence>
<dbReference type="HOGENOM" id="CLU_000022_59_2_1"/>
<dbReference type="PANTHER" id="PTHR24096:SF424">
    <property type="entry name" value="ACETYL-COA SYNTHETASE-LIKE PROTEIN-RELATED"/>
    <property type="match status" value="1"/>
</dbReference>
<dbReference type="STRING" id="1016849.A0A0D1YV89"/>
<dbReference type="GO" id="GO:0016405">
    <property type="term" value="F:CoA-ligase activity"/>
    <property type="evidence" value="ECO:0007669"/>
    <property type="project" value="TreeGrafter"/>
</dbReference>
<feature type="transmembrane region" description="Helical" evidence="2">
    <location>
        <begin position="73"/>
        <end position="97"/>
    </location>
</feature>
<dbReference type="AlphaFoldDB" id="A0A0D1YV89"/>
<feature type="domain" description="AMP-dependent synthetase/ligase" evidence="3">
    <location>
        <begin position="35"/>
        <end position="413"/>
    </location>
</feature>
<gene>
    <name evidence="5" type="ORF">PV11_06393</name>
</gene>
<comment type="similarity">
    <text evidence="1">Belongs to the ATP-dependent AMP-binding enzyme family.</text>
</comment>
<dbReference type="InterPro" id="IPR025110">
    <property type="entry name" value="AMP-bd_C"/>
</dbReference>
<evidence type="ECO:0000256" key="2">
    <source>
        <dbReference type="SAM" id="Phobius"/>
    </source>
</evidence>
<dbReference type="Gene3D" id="3.30.300.30">
    <property type="match status" value="1"/>
</dbReference>
<dbReference type="InterPro" id="IPR045851">
    <property type="entry name" value="AMP-bd_C_sf"/>
</dbReference>
<evidence type="ECO:0000313" key="6">
    <source>
        <dbReference type="Proteomes" id="UP000053599"/>
    </source>
</evidence>
<dbReference type="InterPro" id="IPR020845">
    <property type="entry name" value="AMP-binding_CS"/>
</dbReference>
<name>A0A0D1YV89_9EURO</name>
<dbReference type="FunFam" id="3.30.300.30:FF:000007">
    <property type="entry name" value="4-coumarate--CoA ligase 2"/>
    <property type="match status" value="1"/>
</dbReference>
<dbReference type="EMBL" id="KN846953">
    <property type="protein sequence ID" value="KIV78783.1"/>
    <property type="molecule type" value="Genomic_DNA"/>
</dbReference>
<keyword evidence="2" id="KW-1133">Transmembrane helix</keyword>
<keyword evidence="2" id="KW-0472">Membrane</keyword>
<protein>
    <recommendedName>
        <fullName evidence="7">4-coumarate-CoA ligase</fullName>
    </recommendedName>
</protein>
<evidence type="ECO:0000313" key="5">
    <source>
        <dbReference type="EMBL" id="KIV78783.1"/>
    </source>
</evidence>
<dbReference type="PROSITE" id="PS00455">
    <property type="entry name" value="AMP_BINDING"/>
    <property type="match status" value="1"/>
</dbReference>
<dbReference type="Pfam" id="PF13193">
    <property type="entry name" value="AMP-binding_C"/>
    <property type="match status" value="1"/>
</dbReference>
<feature type="domain" description="AMP-binding enzyme C-terminal" evidence="4">
    <location>
        <begin position="464"/>
        <end position="540"/>
    </location>
</feature>
<dbReference type="InterPro" id="IPR042099">
    <property type="entry name" value="ANL_N_sf"/>
</dbReference>
<organism evidence="5 6">
    <name type="scientific">Exophiala sideris</name>
    <dbReference type="NCBI Taxonomy" id="1016849"/>
    <lineage>
        <taxon>Eukaryota</taxon>
        <taxon>Fungi</taxon>
        <taxon>Dikarya</taxon>
        <taxon>Ascomycota</taxon>
        <taxon>Pezizomycotina</taxon>
        <taxon>Eurotiomycetes</taxon>
        <taxon>Chaetothyriomycetidae</taxon>
        <taxon>Chaetothyriales</taxon>
        <taxon>Herpotrichiellaceae</taxon>
        <taxon>Exophiala</taxon>
    </lineage>
</organism>
<keyword evidence="2" id="KW-0812">Transmembrane</keyword>
<reference evidence="5 6" key="1">
    <citation type="submission" date="2015-01" db="EMBL/GenBank/DDBJ databases">
        <title>The Genome Sequence of Exophiala sideris CBS121828.</title>
        <authorList>
            <consortium name="The Broad Institute Genomics Platform"/>
            <person name="Cuomo C."/>
            <person name="de Hoog S."/>
            <person name="Gorbushina A."/>
            <person name="Stielow B."/>
            <person name="Teixiera M."/>
            <person name="Abouelleil A."/>
            <person name="Chapman S.B."/>
            <person name="Priest M."/>
            <person name="Young S.K."/>
            <person name="Wortman J."/>
            <person name="Nusbaum C."/>
            <person name="Birren B."/>
        </authorList>
    </citation>
    <scope>NUCLEOTIDE SEQUENCE [LARGE SCALE GENOMIC DNA]</scope>
    <source>
        <strain evidence="5 6">CBS 121828</strain>
    </source>
</reference>
<accession>A0A0D1YV89</accession>
<dbReference type="Pfam" id="PF00501">
    <property type="entry name" value="AMP-binding"/>
    <property type="match status" value="1"/>
</dbReference>
<evidence type="ECO:0000256" key="1">
    <source>
        <dbReference type="ARBA" id="ARBA00006432"/>
    </source>
</evidence>
<dbReference type="SUPFAM" id="SSF56801">
    <property type="entry name" value="Acetyl-CoA synthetase-like"/>
    <property type="match status" value="1"/>
</dbReference>
<dbReference type="OrthoDB" id="6509636at2759"/>
<dbReference type="InterPro" id="IPR000873">
    <property type="entry name" value="AMP-dep_synth/lig_dom"/>
</dbReference>
<dbReference type="Gene3D" id="3.40.50.12780">
    <property type="entry name" value="N-terminal domain of ligase-like"/>
    <property type="match status" value="1"/>
</dbReference>
<dbReference type="Proteomes" id="UP000053599">
    <property type="component" value="Unassembled WGS sequence"/>
</dbReference>
<evidence type="ECO:0000259" key="3">
    <source>
        <dbReference type="Pfam" id="PF00501"/>
    </source>
</evidence>
<proteinExistence type="inferred from homology"/>
<evidence type="ECO:0000259" key="4">
    <source>
        <dbReference type="Pfam" id="PF13193"/>
    </source>
</evidence>